<feature type="compositionally biased region" description="Basic and acidic residues" evidence="4">
    <location>
        <begin position="12"/>
        <end position="33"/>
    </location>
</feature>
<gene>
    <name evidence="6" type="ORF">PPRIM_AZ9-3.1.T1550014</name>
</gene>
<keyword evidence="3" id="KW-0788">Thiol protease</keyword>
<organism evidence="6 7">
    <name type="scientific">Paramecium primaurelia</name>
    <dbReference type="NCBI Taxonomy" id="5886"/>
    <lineage>
        <taxon>Eukaryota</taxon>
        <taxon>Sar</taxon>
        <taxon>Alveolata</taxon>
        <taxon>Ciliophora</taxon>
        <taxon>Intramacronucleata</taxon>
        <taxon>Oligohymenophorea</taxon>
        <taxon>Peniculida</taxon>
        <taxon>Parameciidae</taxon>
        <taxon>Paramecium</taxon>
    </lineage>
</organism>
<name>A0A8S1QEZ5_PARPR</name>
<dbReference type="Pfam" id="PF02902">
    <property type="entry name" value="Peptidase_C48"/>
    <property type="match status" value="1"/>
</dbReference>
<evidence type="ECO:0000256" key="2">
    <source>
        <dbReference type="ARBA" id="ARBA00022801"/>
    </source>
</evidence>
<reference evidence="6" key="1">
    <citation type="submission" date="2021-01" db="EMBL/GenBank/DDBJ databases">
        <authorList>
            <consortium name="Genoscope - CEA"/>
            <person name="William W."/>
        </authorList>
    </citation>
    <scope>NUCLEOTIDE SEQUENCE</scope>
</reference>
<dbReference type="GO" id="GO:0006508">
    <property type="term" value="P:proteolysis"/>
    <property type="evidence" value="ECO:0007669"/>
    <property type="project" value="UniProtKB-KW"/>
</dbReference>
<dbReference type="PANTHER" id="PTHR46468">
    <property type="entry name" value="SENTRIN-SPECIFIC PROTEASE 8"/>
    <property type="match status" value="1"/>
</dbReference>
<proteinExistence type="predicted"/>
<dbReference type="AlphaFoldDB" id="A0A8S1QEZ5"/>
<dbReference type="PANTHER" id="PTHR46468:SF1">
    <property type="entry name" value="SENTRIN-SPECIFIC PROTEASE 8"/>
    <property type="match status" value="1"/>
</dbReference>
<evidence type="ECO:0000256" key="3">
    <source>
        <dbReference type="ARBA" id="ARBA00022807"/>
    </source>
</evidence>
<keyword evidence="2" id="KW-0378">Hydrolase</keyword>
<sequence length="427" mass="51062">MNGFCCCFQSRKGSDKDRPEKNQTQDQNIKKSESSISKLKNQQDIQNKNLGIQNQQNSQERNSITSWNQDCINNGFDKLQIQSSNFNNLIIFINILCYYSEDSIKYYQNQPNQYECEVKLYQTEYDENNNPKFRLNEGKFLINLEKKTFNLIKSGICFQEQSNFINQDFGEDTIQKNRIQENKNQQIKILDPETNEQLNKSNRDNYEYICQQQQNIKIWCKYNQQFSINDLNILKNKLWMTSSIIDSYVLYLNLSSDNKYFQLKQTERKNKKRILFFPSSLTTNFGDDYDIKKVRYLFESEKPQFKDINFQLSLLYHYIGFPVNKKNRHWLFLLFELSSKKVFIFDSLHRSEQDGKLINAIAQILNLNEIQINVHPHSGQQRDTYSCGYRVCSFMKYYQEKQFQENVQYKYKEDDMICILKDVINPS</sequence>
<evidence type="ECO:0000256" key="4">
    <source>
        <dbReference type="SAM" id="MobiDB-lite"/>
    </source>
</evidence>
<dbReference type="GO" id="GO:0008234">
    <property type="term" value="F:cysteine-type peptidase activity"/>
    <property type="evidence" value="ECO:0007669"/>
    <property type="project" value="UniProtKB-KW"/>
</dbReference>
<evidence type="ECO:0000256" key="1">
    <source>
        <dbReference type="ARBA" id="ARBA00022670"/>
    </source>
</evidence>
<dbReference type="OMA" id="SCGYRVC"/>
<dbReference type="Proteomes" id="UP000688137">
    <property type="component" value="Unassembled WGS sequence"/>
</dbReference>
<feature type="domain" description="Ubiquitin-like protease family profile" evidence="5">
    <location>
        <begin position="224"/>
        <end position="398"/>
    </location>
</feature>
<comment type="caution">
    <text evidence="6">The sequence shown here is derived from an EMBL/GenBank/DDBJ whole genome shotgun (WGS) entry which is preliminary data.</text>
</comment>
<evidence type="ECO:0000313" key="7">
    <source>
        <dbReference type="Proteomes" id="UP000688137"/>
    </source>
</evidence>
<feature type="region of interest" description="Disordered" evidence="4">
    <location>
        <begin position="11"/>
        <end position="35"/>
    </location>
</feature>
<dbReference type="InterPro" id="IPR044613">
    <property type="entry name" value="Nep1/2-like"/>
</dbReference>
<evidence type="ECO:0000259" key="5">
    <source>
        <dbReference type="PROSITE" id="PS50600"/>
    </source>
</evidence>
<keyword evidence="1" id="KW-0645">Protease</keyword>
<protein>
    <recommendedName>
        <fullName evidence="5">Ubiquitin-like protease family profile domain-containing protein</fullName>
    </recommendedName>
</protein>
<accession>A0A8S1QEZ5</accession>
<dbReference type="PROSITE" id="PS50600">
    <property type="entry name" value="ULP_PROTEASE"/>
    <property type="match status" value="1"/>
</dbReference>
<evidence type="ECO:0000313" key="6">
    <source>
        <dbReference type="EMBL" id="CAD8113347.1"/>
    </source>
</evidence>
<dbReference type="GO" id="GO:0019784">
    <property type="term" value="F:deNEDDylase activity"/>
    <property type="evidence" value="ECO:0007669"/>
    <property type="project" value="InterPro"/>
</dbReference>
<keyword evidence="7" id="KW-1185">Reference proteome</keyword>
<dbReference type="InterPro" id="IPR003653">
    <property type="entry name" value="Peptidase_C48_C"/>
</dbReference>
<dbReference type="GO" id="GO:0000338">
    <property type="term" value="P:protein deneddylation"/>
    <property type="evidence" value="ECO:0007669"/>
    <property type="project" value="TreeGrafter"/>
</dbReference>
<dbReference type="EMBL" id="CAJJDM010000160">
    <property type="protein sequence ID" value="CAD8113347.1"/>
    <property type="molecule type" value="Genomic_DNA"/>
</dbReference>